<protein>
    <recommendedName>
        <fullName evidence="4">RRM domain-containing protein</fullName>
    </recommendedName>
</protein>
<dbReference type="InterPro" id="IPR000504">
    <property type="entry name" value="RRM_dom"/>
</dbReference>
<organism evidence="5 6">
    <name type="scientific">Echinostoma caproni</name>
    <dbReference type="NCBI Taxonomy" id="27848"/>
    <lineage>
        <taxon>Eukaryota</taxon>
        <taxon>Metazoa</taxon>
        <taxon>Spiralia</taxon>
        <taxon>Lophotrochozoa</taxon>
        <taxon>Platyhelminthes</taxon>
        <taxon>Trematoda</taxon>
        <taxon>Digenea</taxon>
        <taxon>Plagiorchiida</taxon>
        <taxon>Echinostomata</taxon>
        <taxon>Echinostomatoidea</taxon>
        <taxon>Echinostomatidae</taxon>
        <taxon>Echinostoma</taxon>
    </lineage>
</organism>
<dbReference type="InterPro" id="IPR012677">
    <property type="entry name" value="Nucleotide-bd_a/b_plait_sf"/>
</dbReference>
<keyword evidence="6" id="KW-1185">Reference proteome</keyword>
<dbReference type="Gene3D" id="3.30.70.330">
    <property type="match status" value="1"/>
</dbReference>
<dbReference type="PANTHER" id="PTHR48025:SF1">
    <property type="entry name" value="RRM DOMAIN-CONTAINING PROTEIN"/>
    <property type="match status" value="1"/>
</dbReference>
<dbReference type="OrthoDB" id="167718at2759"/>
<evidence type="ECO:0000313" key="6">
    <source>
        <dbReference type="Proteomes" id="UP000272942"/>
    </source>
</evidence>
<sequence length="316" mass="35322">MVLKNLPPTIDYSQLKGVVPTASRLELYKKHGKRHAFARFSTTEECSLVASKLRNLKIGGHEIGVAFASHSLSKQPRPATSPDVENATVLHVSNLPFSITQQRLEEEFPTASRVVMNINSHGRFRGSCLLHFDSVDDCRIVRDACRGRQIDGRPLRCVPGIGFQVKESESKPLSISTPPKVFGLKLKGIPRQIDDNQLRVLLESHQLIDLRSSVDSTEQTKTAVCKFKSKNDQRAVLKLLRKQQFFGVQLHAKLWAPAQRKRKDKTKTVPSNGTPQQKSNAMDTSVAEPTKSKKRKRSEMDESNASIHGKSMIPVL</sequence>
<gene>
    <name evidence="5" type="ORF">ECPE_LOCUS9362</name>
</gene>
<evidence type="ECO:0000256" key="1">
    <source>
        <dbReference type="ARBA" id="ARBA00022884"/>
    </source>
</evidence>
<evidence type="ECO:0000259" key="4">
    <source>
        <dbReference type="PROSITE" id="PS50102"/>
    </source>
</evidence>
<accession>A0A3P8GR99</accession>
<name>A0A3P8GR99_9TREM</name>
<dbReference type="EMBL" id="UZAN01047301">
    <property type="protein sequence ID" value="VDP85231.1"/>
    <property type="molecule type" value="Genomic_DNA"/>
</dbReference>
<dbReference type="SUPFAM" id="SSF54928">
    <property type="entry name" value="RNA-binding domain, RBD"/>
    <property type="match status" value="2"/>
</dbReference>
<feature type="compositionally biased region" description="Polar residues" evidence="3">
    <location>
        <begin position="268"/>
        <end position="283"/>
    </location>
</feature>
<feature type="domain" description="RRM" evidence="4">
    <location>
        <begin position="88"/>
        <end position="156"/>
    </location>
</feature>
<dbReference type="InterPro" id="IPR035979">
    <property type="entry name" value="RBD_domain_sf"/>
</dbReference>
<reference evidence="5 6" key="1">
    <citation type="submission" date="2018-11" db="EMBL/GenBank/DDBJ databases">
        <authorList>
            <consortium name="Pathogen Informatics"/>
        </authorList>
    </citation>
    <scope>NUCLEOTIDE SEQUENCE [LARGE SCALE GENOMIC DNA]</scope>
    <source>
        <strain evidence="5 6">Egypt</strain>
    </source>
</reference>
<dbReference type="GO" id="GO:0003729">
    <property type="term" value="F:mRNA binding"/>
    <property type="evidence" value="ECO:0007669"/>
    <property type="project" value="TreeGrafter"/>
</dbReference>
<dbReference type="Proteomes" id="UP000272942">
    <property type="component" value="Unassembled WGS sequence"/>
</dbReference>
<evidence type="ECO:0000256" key="3">
    <source>
        <dbReference type="SAM" id="MobiDB-lite"/>
    </source>
</evidence>
<proteinExistence type="predicted"/>
<dbReference type="PROSITE" id="PS50102">
    <property type="entry name" value="RRM"/>
    <property type="match status" value="1"/>
</dbReference>
<dbReference type="Pfam" id="PF00076">
    <property type="entry name" value="RRM_1"/>
    <property type="match status" value="1"/>
</dbReference>
<evidence type="ECO:0000256" key="2">
    <source>
        <dbReference type="PROSITE-ProRule" id="PRU00176"/>
    </source>
</evidence>
<feature type="region of interest" description="Disordered" evidence="3">
    <location>
        <begin position="257"/>
        <end position="316"/>
    </location>
</feature>
<keyword evidence="1 2" id="KW-0694">RNA-binding</keyword>
<dbReference type="InterPro" id="IPR050502">
    <property type="entry name" value="Euk_RNA-bind_prot"/>
</dbReference>
<dbReference type="AlphaFoldDB" id="A0A3P8GR99"/>
<evidence type="ECO:0000313" key="5">
    <source>
        <dbReference type="EMBL" id="VDP85231.1"/>
    </source>
</evidence>
<dbReference type="PANTHER" id="PTHR48025">
    <property type="entry name" value="OS02G0815200 PROTEIN"/>
    <property type="match status" value="1"/>
</dbReference>
<dbReference type="CDD" id="cd00590">
    <property type="entry name" value="RRM_SF"/>
    <property type="match status" value="1"/>
</dbReference>
<dbReference type="SMART" id="SM00360">
    <property type="entry name" value="RRM"/>
    <property type="match status" value="3"/>
</dbReference>